<dbReference type="PANTHER" id="PTHR28158">
    <property type="entry name" value="37S RIBOSOMAL PROTEIN S35, MITOCHONDRIAL"/>
    <property type="match status" value="1"/>
</dbReference>
<dbReference type="AlphaFoldDB" id="A0A8H3TZ07"/>
<evidence type="ECO:0000256" key="1">
    <source>
        <dbReference type="SAM" id="MobiDB-lite"/>
    </source>
</evidence>
<feature type="region of interest" description="Disordered" evidence="1">
    <location>
        <begin position="46"/>
        <end position="80"/>
    </location>
</feature>
<dbReference type="InterPro" id="IPR021036">
    <property type="entry name" value="Ribosomal_mS45"/>
</dbReference>
<dbReference type="Pfam" id="PF12298">
    <property type="entry name" value="Bot1p"/>
    <property type="match status" value="1"/>
</dbReference>
<dbReference type="EMBL" id="BLZA01000049">
    <property type="protein sequence ID" value="GHJ89722.1"/>
    <property type="molecule type" value="Genomic_DNA"/>
</dbReference>
<dbReference type="OrthoDB" id="10052321at2759"/>
<proteinExistence type="predicted"/>
<dbReference type="GO" id="GO:0003735">
    <property type="term" value="F:structural constituent of ribosome"/>
    <property type="evidence" value="ECO:0007669"/>
    <property type="project" value="TreeGrafter"/>
</dbReference>
<protein>
    <recommendedName>
        <fullName evidence="4">Eukaryotic mitochondrial regulator protein-domain-containing protein</fullName>
    </recommendedName>
</protein>
<comment type="caution">
    <text evidence="2">The sequence shown here is derived from an EMBL/GenBank/DDBJ whole genome shotgun (WGS) entry which is preliminary data.</text>
</comment>
<accession>A0A8H3TZ07</accession>
<sequence>MAFTASSVCTSATSSLFQCLSRPGPSRLAARLQPCSSCAKHIRHASTSASEPSTESNVTEESAVLDAQENSGPSRTAPAFQGKGYDNWLRSVGRQFKDAPTNGPNWLGGNVPYPTNPTFRPPPPLSDTLREMIYQEYFFPDKYSTVPVSQFATAEQSKTGNINQLSAKYGISKARIEAILRLKMTEKEWEKSNKVLQTPFQASMEKYLGVKSPRPGKDITRRNWNAEKVEQDARLAHPASELESAEESAVDSEGTPLPTSAFTRRDTIMELPGVERNVWEFRSMELDPVATTTGGPEALDVPYNRTGADVSSDPPHVEAAGETRAQPDLSGKGHAAKVGKKAASYRFVDTSSPETKDVKLSSRGMGKKQFKKQATDDHGQRNKKAK</sequence>
<name>A0A8H3TZ07_9TREE</name>
<organism evidence="2 3">
    <name type="scientific">Naganishia liquefaciens</name>
    <dbReference type="NCBI Taxonomy" id="104408"/>
    <lineage>
        <taxon>Eukaryota</taxon>
        <taxon>Fungi</taxon>
        <taxon>Dikarya</taxon>
        <taxon>Basidiomycota</taxon>
        <taxon>Agaricomycotina</taxon>
        <taxon>Tremellomycetes</taxon>
        <taxon>Filobasidiales</taxon>
        <taxon>Filobasidiaceae</taxon>
        <taxon>Naganishia</taxon>
    </lineage>
</organism>
<keyword evidence="3" id="KW-1185">Reference proteome</keyword>
<dbReference type="PANTHER" id="PTHR28158:SF1">
    <property type="entry name" value="SMALL RIBOSOMAL SUBUNIT PROTEIN MS45"/>
    <property type="match status" value="1"/>
</dbReference>
<dbReference type="Proteomes" id="UP000620104">
    <property type="component" value="Unassembled WGS sequence"/>
</dbReference>
<evidence type="ECO:0008006" key="4">
    <source>
        <dbReference type="Google" id="ProtNLM"/>
    </source>
</evidence>
<feature type="compositionally biased region" description="Low complexity" evidence="1">
    <location>
        <begin position="46"/>
        <end position="56"/>
    </location>
</feature>
<dbReference type="GO" id="GO:0005763">
    <property type="term" value="C:mitochondrial small ribosomal subunit"/>
    <property type="evidence" value="ECO:0007669"/>
    <property type="project" value="TreeGrafter"/>
</dbReference>
<evidence type="ECO:0000313" key="3">
    <source>
        <dbReference type="Proteomes" id="UP000620104"/>
    </source>
</evidence>
<dbReference type="GO" id="GO:0032543">
    <property type="term" value="P:mitochondrial translation"/>
    <property type="evidence" value="ECO:0007669"/>
    <property type="project" value="TreeGrafter"/>
</dbReference>
<gene>
    <name evidence="2" type="ORF">NliqN6_6124</name>
</gene>
<evidence type="ECO:0000313" key="2">
    <source>
        <dbReference type="EMBL" id="GHJ89722.1"/>
    </source>
</evidence>
<reference evidence="2" key="1">
    <citation type="submission" date="2020-07" db="EMBL/GenBank/DDBJ databases">
        <title>Draft Genome Sequence of a Deep-Sea Yeast, Naganishia (Cryptococcus) liquefaciens strain N6.</title>
        <authorList>
            <person name="Han Y.W."/>
            <person name="Kajitani R."/>
            <person name="Morimoto H."/>
            <person name="Parhat M."/>
            <person name="Tsubouchi H."/>
            <person name="Bakenova O."/>
            <person name="Ogata M."/>
            <person name="Argunhan B."/>
            <person name="Aoki R."/>
            <person name="Kajiwara S."/>
            <person name="Itoh T."/>
            <person name="Iwasaki H."/>
        </authorList>
    </citation>
    <scope>NUCLEOTIDE SEQUENCE</scope>
    <source>
        <strain evidence="2">N6</strain>
    </source>
</reference>
<feature type="region of interest" description="Disordered" evidence="1">
    <location>
        <begin position="289"/>
        <end position="386"/>
    </location>
</feature>
<feature type="region of interest" description="Disordered" evidence="1">
    <location>
        <begin position="233"/>
        <end position="260"/>
    </location>
</feature>